<dbReference type="EMBL" id="JBHUEO010000037">
    <property type="protein sequence ID" value="MFD1707620.1"/>
    <property type="molecule type" value="Genomic_DNA"/>
</dbReference>
<dbReference type="PANTHER" id="PTHR43384">
    <property type="entry name" value="SEPTUM SITE-DETERMINING PROTEIN MIND HOMOLOG, CHLOROPLASTIC-RELATED"/>
    <property type="match status" value="1"/>
</dbReference>
<reference evidence="3" key="1">
    <citation type="journal article" date="2019" name="Int. J. Syst. Evol. Microbiol.">
        <title>The Global Catalogue of Microorganisms (GCM) 10K type strain sequencing project: providing services to taxonomists for standard genome sequencing and annotation.</title>
        <authorList>
            <consortium name="The Broad Institute Genomics Platform"/>
            <consortium name="The Broad Institute Genome Sequencing Center for Infectious Disease"/>
            <person name="Wu L."/>
            <person name="Ma J."/>
        </authorList>
    </citation>
    <scope>NUCLEOTIDE SEQUENCE [LARGE SCALE GENOMIC DNA]</scope>
    <source>
        <strain evidence="3">CGMCC 1.12295</strain>
    </source>
</reference>
<evidence type="ECO:0000313" key="3">
    <source>
        <dbReference type="Proteomes" id="UP001597301"/>
    </source>
</evidence>
<gene>
    <name evidence="2" type="ORF">ACFSCZ_12885</name>
</gene>
<comment type="caution">
    <text evidence="2">The sequence shown here is derived from an EMBL/GenBank/DDBJ whole genome shotgun (WGS) entry which is preliminary data.</text>
</comment>
<dbReference type="SUPFAM" id="SSF52540">
    <property type="entry name" value="P-loop containing nucleoside triphosphate hydrolases"/>
    <property type="match status" value="1"/>
</dbReference>
<proteinExistence type="predicted"/>
<feature type="domain" description="CobQ/CobB/MinD/ParA nucleotide binding" evidence="1">
    <location>
        <begin position="11"/>
        <end position="185"/>
    </location>
</feature>
<dbReference type="InterPro" id="IPR002586">
    <property type="entry name" value="CobQ/CobB/MinD/ParA_Nub-bd_dom"/>
</dbReference>
<dbReference type="Gene3D" id="3.40.50.300">
    <property type="entry name" value="P-loop containing nucleotide triphosphate hydrolases"/>
    <property type="match status" value="1"/>
</dbReference>
<dbReference type="RefSeq" id="WP_380774362.1">
    <property type="nucleotide sequence ID" value="NZ_JBHUEO010000037.1"/>
</dbReference>
<name>A0ABW4KN07_9BACI</name>
<organism evidence="2 3">
    <name type="scientific">Siminovitchia sediminis</name>
    <dbReference type="NCBI Taxonomy" id="1274353"/>
    <lineage>
        <taxon>Bacteria</taxon>
        <taxon>Bacillati</taxon>
        <taxon>Bacillota</taxon>
        <taxon>Bacilli</taxon>
        <taxon>Bacillales</taxon>
        <taxon>Bacillaceae</taxon>
        <taxon>Siminovitchia</taxon>
    </lineage>
</organism>
<sequence length="262" mass="28830">MNEGTEGMRTIAVCHAAGGTGATFLTVNLAIAFAKRQIETAILDADFQFGDVALALDVKPVFTIKDYVEGKDSDKLPRYCLRHPSGIRMLAAPSRPEFADLVTAKVLDDTLSRLQSMSEVVLIDTPAGLHNTTLQVAEQADEILVVAAPGMAVLKNTKLYIETLEALGMKEKIKLVINKYSSSSLIPLKECPELCSKNHAYFLPYEKKLALPSVDNGIPLLESHPKLEFSQKVERMSHDLVKIEAVNVKKPLKKRWLPAFGK</sequence>
<dbReference type="Pfam" id="PF01656">
    <property type="entry name" value="CbiA"/>
    <property type="match status" value="1"/>
</dbReference>
<accession>A0ABW4KN07</accession>
<dbReference type="InterPro" id="IPR050625">
    <property type="entry name" value="ParA/MinD_ATPase"/>
</dbReference>
<dbReference type="InterPro" id="IPR027417">
    <property type="entry name" value="P-loop_NTPase"/>
</dbReference>
<protein>
    <submittedName>
        <fullName evidence="2">CpaE family protein</fullName>
    </submittedName>
</protein>
<evidence type="ECO:0000259" key="1">
    <source>
        <dbReference type="Pfam" id="PF01656"/>
    </source>
</evidence>
<dbReference type="Proteomes" id="UP001597301">
    <property type="component" value="Unassembled WGS sequence"/>
</dbReference>
<dbReference type="PANTHER" id="PTHR43384:SF13">
    <property type="entry name" value="SLR0110 PROTEIN"/>
    <property type="match status" value="1"/>
</dbReference>
<keyword evidence="3" id="KW-1185">Reference proteome</keyword>
<evidence type="ECO:0000313" key="2">
    <source>
        <dbReference type="EMBL" id="MFD1707620.1"/>
    </source>
</evidence>